<dbReference type="Pfam" id="PF00111">
    <property type="entry name" value="Fer2"/>
    <property type="match status" value="1"/>
</dbReference>
<keyword evidence="3" id="KW-0408">Iron</keyword>
<evidence type="ECO:0000256" key="1">
    <source>
        <dbReference type="ARBA" id="ARBA00022714"/>
    </source>
</evidence>
<dbReference type="Proteomes" id="UP000306441">
    <property type="component" value="Unassembled WGS sequence"/>
</dbReference>
<dbReference type="SUPFAM" id="SSF47741">
    <property type="entry name" value="CO dehydrogenase ISP C-domain like"/>
    <property type="match status" value="1"/>
</dbReference>
<keyword evidence="2" id="KW-0479">Metal-binding</keyword>
<dbReference type="InterPro" id="IPR001041">
    <property type="entry name" value="2Fe-2S_ferredoxin-type"/>
</dbReference>
<feature type="domain" description="2Fe-2S ferredoxin-type" evidence="5">
    <location>
        <begin position="66"/>
        <end position="142"/>
    </location>
</feature>
<evidence type="ECO:0000259" key="5">
    <source>
        <dbReference type="PROSITE" id="PS51085"/>
    </source>
</evidence>
<evidence type="ECO:0000256" key="4">
    <source>
        <dbReference type="ARBA" id="ARBA00023014"/>
    </source>
</evidence>
<dbReference type="Gene3D" id="1.10.150.120">
    <property type="entry name" value="[2Fe-2S]-binding domain"/>
    <property type="match status" value="1"/>
</dbReference>
<evidence type="ECO:0000256" key="3">
    <source>
        <dbReference type="ARBA" id="ARBA00023004"/>
    </source>
</evidence>
<dbReference type="PANTHER" id="PTHR44379">
    <property type="entry name" value="OXIDOREDUCTASE WITH IRON-SULFUR SUBUNIT"/>
    <property type="match status" value="1"/>
</dbReference>
<comment type="caution">
    <text evidence="6">The sequence shown here is derived from an EMBL/GenBank/DDBJ whole genome shotgun (WGS) entry which is preliminary data.</text>
</comment>
<dbReference type="Pfam" id="PF01799">
    <property type="entry name" value="Fer2_2"/>
    <property type="match status" value="1"/>
</dbReference>
<proteinExistence type="predicted"/>
<gene>
    <name evidence="6" type="ORF">E6C48_18040</name>
</gene>
<dbReference type="Gene3D" id="3.10.20.30">
    <property type="match status" value="1"/>
</dbReference>
<dbReference type="PANTHER" id="PTHR44379:SF8">
    <property type="entry name" value="XANTHINE DEHYDROGENASE IRON-SULFUR-BINDING SUBUNIT XDHC-RELATED"/>
    <property type="match status" value="1"/>
</dbReference>
<dbReference type="PROSITE" id="PS51085">
    <property type="entry name" value="2FE2S_FER_2"/>
    <property type="match status" value="1"/>
</dbReference>
<dbReference type="InterPro" id="IPR036010">
    <property type="entry name" value="2Fe-2S_ferredoxin-like_sf"/>
</dbReference>
<protein>
    <submittedName>
        <fullName evidence="6">(2Fe-2S)-binding protein</fullName>
    </submittedName>
</protein>
<name>A0ABY2Q3B7_9HYPH</name>
<sequence>MTSLVFFVFSQTKTETYLKQTTVWRFDEQIRQPSSSLGVGAWSRELAPLQTCQPDRIEQSVARPSLTLLLRINGLTLRIDADPMTRLSRILRDELGLTGLKEGCCEGECGACTVLVDGLPVNACLVLGFQAQDRNITTVEGLREAGKLAGLQEAFLTYGAVQCGYCSPGMVMAAEGFLRANTDPSAGEIRHALAGNLCRCTGFETIVQAVASEAARRERVRT</sequence>
<keyword evidence="1" id="KW-0001">2Fe-2S</keyword>
<reference evidence="6 7" key="1">
    <citation type="submission" date="2019-04" db="EMBL/GenBank/DDBJ databases">
        <title>Mesorhizobium composti sp. nov., isolated from compost.</title>
        <authorList>
            <person name="Lin S.-Y."/>
            <person name="Hameed A."/>
            <person name="Hsieh Y.-T."/>
            <person name="Young C.-C."/>
        </authorList>
    </citation>
    <scope>NUCLEOTIDE SEQUENCE [LARGE SCALE GENOMIC DNA]</scope>
    <source>
        <strain evidence="6 7">CC-YTH430</strain>
    </source>
</reference>
<keyword evidence="4" id="KW-0411">Iron-sulfur</keyword>
<dbReference type="InterPro" id="IPR051452">
    <property type="entry name" value="Diverse_Oxidoreductases"/>
</dbReference>
<evidence type="ECO:0000256" key="2">
    <source>
        <dbReference type="ARBA" id="ARBA00022723"/>
    </source>
</evidence>
<organism evidence="6 7">
    <name type="scientific">Ollibium composti</name>
    <dbReference type="NCBI Taxonomy" id="2675109"/>
    <lineage>
        <taxon>Bacteria</taxon>
        <taxon>Pseudomonadati</taxon>
        <taxon>Pseudomonadota</taxon>
        <taxon>Alphaproteobacteria</taxon>
        <taxon>Hyphomicrobiales</taxon>
        <taxon>Phyllobacteriaceae</taxon>
        <taxon>Ollibium</taxon>
    </lineage>
</organism>
<evidence type="ECO:0000313" key="6">
    <source>
        <dbReference type="EMBL" id="THF55528.1"/>
    </source>
</evidence>
<dbReference type="InterPro" id="IPR002888">
    <property type="entry name" value="2Fe-2S-bd"/>
</dbReference>
<keyword evidence="7" id="KW-1185">Reference proteome</keyword>
<dbReference type="InterPro" id="IPR036884">
    <property type="entry name" value="2Fe-2S-bd_dom_sf"/>
</dbReference>
<dbReference type="InterPro" id="IPR012675">
    <property type="entry name" value="Beta-grasp_dom_sf"/>
</dbReference>
<dbReference type="EMBL" id="SSNY01000011">
    <property type="protein sequence ID" value="THF55528.1"/>
    <property type="molecule type" value="Genomic_DNA"/>
</dbReference>
<accession>A0ABY2Q3B7</accession>
<evidence type="ECO:0000313" key="7">
    <source>
        <dbReference type="Proteomes" id="UP000306441"/>
    </source>
</evidence>
<dbReference type="SUPFAM" id="SSF54292">
    <property type="entry name" value="2Fe-2S ferredoxin-like"/>
    <property type="match status" value="1"/>
</dbReference>